<gene>
    <name evidence="1" type="ORF">TCLT_LOCUS5357</name>
</gene>
<evidence type="ECO:0000313" key="1">
    <source>
        <dbReference type="EMBL" id="VDN02588.1"/>
    </source>
</evidence>
<sequence length="76" mass="8586">MADQYETLGPEKLDRRSFMCAGIPQLSINLFQRYLKTPAVGSVAAGNDKEMNKMNCAQETILNRKEADHDQVKINQ</sequence>
<reference evidence="1 2" key="2">
    <citation type="submission" date="2018-11" db="EMBL/GenBank/DDBJ databases">
        <authorList>
            <consortium name="Pathogen Informatics"/>
        </authorList>
    </citation>
    <scope>NUCLEOTIDE SEQUENCE [LARGE SCALE GENOMIC DNA]</scope>
</reference>
<dbReference type="Proteomes" id="UP000276776">
    <property type="component" value="Unassembled WGS sequence"/>
</dbReference>
<accession>A0A0N5CY61</accession>
<keyword evidence="2" id="KW-1185">Reference proteome</keyword>
<evidence type="ECO:0000313" key="3">
    <source>
        <dbReference type="WBParaSite" id="TCLT_0000536801-mRNA-1"/>
    </source>
</evidence>
<dbReference type="WBParaSite" id="TCLT_0000536801-mRNA-1">
    <property type="protein sequence ID" value="TCLT_0000536801-mRNA-1"/>
    <property type="gene ID" value="TCLT_0000536801"/>
</dbReference>
<evidence type="ECO:0000313" key="2">
    <source>
        <dbReference type="Proteomes" id="UP000276776"/>
    </source>
</evidence>
<name>A0A0N5CY61_THECL</name>
<dbReference type="EMBL" id="UYYF01004334">
    <property type="protein sequence ID" value="VDN02588.1"/>
    <property type="molecule type" value="Genomic_DNA"/>
</dbReference>
<reference evidence="3" key="1">
    <citation type="submission" date="2017-02" db="UniProtKB">
        <authorList>
            <consortium name="WormBaseParasite"/>
        </authorList>
    </citation>
    <scope>IDENTIFICATION</scope>
</reference>
<dbReference type="AlphaFoldDB" id="A0A0N5CY61"/>
<organism evidence="3">
    <name type="scientific">Thelazia callipaeda</name>
    <name type="common">Oriental eyeworm</name>
    <name type="synonym">Parasitic nematode</name>
    <dbReference type="NCBI Taxonomy" id="103827"/>
    <lineage>
        <taxon>Eukaryota</taxon>
        <taxon>Metazoa</taxon>
        <taxon>Ecdysozoa</taxon>
        <taxon>Nematoda</taxon>
        <taxon>Chromadorea</taxon>
        <taxon>Rhabditida</taxon>
        <taxon>Spirurina</taxon>
        <taxon>Spiruromorpha</taxon>
        <taxon>Thelazioidea</taxon>
        <taxon>Thelaziidae</taxon>
        <taxon>Thelazia</taxon>
    </lineage>
</organism>
<protein>
    <submittedName>
        <fullName evidence="1 3">Uncharacterized protein</fullName>
    </submittedName>
</protein>
<proteinExistence type="predicted"/>